<evidence type="ECO:0000313" key="2">
    <source>
        <dbReference type="EMBL" id="QBP09338.1"/>
    </source>
</evidence>
<dbReference type="AlphaFoldDB" id="A0A482IKQ8"/>
<dbReference type="EMBL" id="CP037900">
    <property type="protein sequence ID" value="QBP09338.1"/>
    <property type="molecule type" value="Genomic_DNA"/>
</dbReference>
<sequence>MSEKLDLDAIEREFEEFPVGPVVKIVVRRLIARIRALESASQPGGGEADMAAWIELWDASREAYNATYAETRFQKRSHVKDVADRAEGAGKRLRAAMESTREAVMEARESISAAPSAGNGEAMGGRDDEA</sequence>
<reference evidence="2 3" key="1">
    <citation type="submission" date="2019-03" db="EMBL/GenBank/DDBJ databases">
        <title>Comparative insights into the high quality Complete genome sequence of highly metal resistant Cupriavidus metallidurans strain BS1 isolated from a gold-copper mine.</title>
        <authorList>
            <person name="Mazhar H.S."/>
            <person name="Rensing C."/>
        </authorList>
    </citation>
    <scope>NUCLEOTIDE SEQUENCE [LARGE SCALE GENOMIC DNA]</scope>
    <source>
        <strain evidence="2 3">BS1</strain>
    </source>
</reference>
<evidence type="ECO:0000313" key="3">
    <source>
        <dbReference type="Proteomes" id="UP000253772"/>
    </source>
</evidence>
<feature type="region of interest" description="Disordered" evidence="1">
    <location>
        <begin position="104"/>
        <end position="130"/>
    </location>
</feature>
<dbReference type="RefSeq" id="WP_017514610.1">
    <property type="nucleotide sequence ID" value="NZ_CP037900.1"/>
</dbReference>
<dbReference type="Proteomes" id="UP000253772">
    <property type="component" value="Chromosome c1"/>
</dbReference>
<accession>A0A482IKQ8</accession>
<gene>
    <name evidence="2" type="ORF">DDF84_005965</name>
</gene>
<evidence type="ECO:0000256" key="1">
    <source>
        <dbReference type="SAM" id="MobiDB-lite"/>
    </source>
</evidence>
<name>A0A482IKQ8_9BURK</name>
<protein>
    <submittedName>
        <fullName evidence="2">Uncharacterized protein</fullName>
    </submittedName>
</protein>
<proteinExistence type="predicted"/>
<organism evidence="2 3">
    <name type="scientific">Cupriavidus metallidurans</name>
    <dbReference type="NCBI Taxonomy" id="119219"/>
    <lineage>
        <taxon>Bacteria</taxon>
        <taxon>Pseudomonadati</taxon>
        <taxon>Pseudomonadota</taxon>
        <taxon>Betaproteobacteria</taxon>
        <taxon>Burkholderiales</taxon>
        <taxon>Burkholderiaceae</taxon>
        <taxon>Cupriavidus</taxon>
    </lineage>
</organism>